<feature type="binding site" evidence="12 14">
    <location>
        <position position="199"/>
    </location>
    <ligand>
        <name>ATP</name>
        <dbReference type="ChEBI" id="CHEBI:30616"/>
    </ligand>
</feature>
<dbReference type="PIRSF" id="PIRSF000724">
    <property type="entry name" value="Pgk"/>
    <property type="match status" value="1"/>
</dbReference>
<dbReference type="PANTHER" id="PTHR11406:SF23">
    <property type="entry name" value="PHOSPHOGLYCERATE KINASE 1, CHLOROPLASTIC-RELATED"/>
    <property type="match status" value="1"/>
</dbReference>
<dbReference type="InterPro" id="IPR036043">
    <property type="entry name" value="Phosphoglycerate_kinase_sf"/>
</dbReference>
<accession>A0A364NU82</accession>
<feature type="binding site" evidence="12">
    <location>
        <position position="149"/>
    </location>
    <ligand>
        <name>substrate</name>
    </ligand>
</feature>
<dbReference type="GO" id="GO:0005524">
    <property type="term" value="F:ATP binding"/>
    <property type="evidence" value="ECO:0007669"/>
    <property type="project" value="UniProtKB-KW"/>
</dbReference>
<feature type="binding site" evidence="12 14">
    <location>
        <begin position="351"/>
        <end position="354"/>
    </location>
    <ligand>
        <name>ATP</name>
        <dbReference type="ChEBI" id="CHEBI:30616"/>
    </ligand>
</feature>
<evidence type="ECO:0000256" key="14">
    <source>
        <dbReference type="PIRSR" id="PIRSR000724-2"/>
    </source>
</evidence>
<dbReference type="RefSeq" id="WP_112146893.1">
    <property type="nucleotide sequence ID" value="NZ_PGTO01000019.1"/>
</dbReference>
<evidence type="ECO:0000256" key="8">
    <source>
        <dbReference type="ARBA" id="ARBA00022741"/>
    </source>
</evidence>
<keyword evidence="7 12" id="KW-0808">Transferase</keyword>
<dbReference type="InterPro" id="IPR001576">
    <property type="entry name" value="Phosphoglycerate_kinase"/>
</dbReference>
<dbReference type="InterPro" id="IPR015824">
    <property type="entry name" value="Phosphoglycerate_kinase_N"/>
</dbReference>
<evidence type="ECO:0000256" key="7">
    <source>
        <dbReference type="ARBA" id="ARBA00022679"/>
    </source>
</evidence>
<comment type="catalytic activity">
    <reaction evidence="1 12 15">
        <text>(2R)-3-phosphoglycerate + ATP = (2R)-3-phospho-glyceroyl phosphate + ADP</text>
        <dbReference type="Rhea" id="RHEA:14801"/>
        <dbReference type="ChEBI" id="CHEBI:30616"/>
        <dbReference type="ChEBI" id="CHEBI:57604"/>
        <dbReference type="ChEBI" id="CHEBI:58272"/>
        <dbReference type="ChEBI" id="CHEBI:456216"/>
        <dbReference type="EC" id="2.7.2.3"/>
    </reaction>
</comment>
<evidence type="ECO:0000256" key="2">
    <source>
        <dbReference type="ARBA" id="ARBA00004838"/>
    </source>
</evidence>
<dbReference type="EMBL" id="PGTO01000019">
    <property type="protein sequence ID" value="RAU20631.1"/>
    <property type="molecule type" value="Genomic_DNA"/>
</dbReference>
<dbReference type="PRINTS" id="PR00477">
    <property type="entry name" value="PHGLYCKINASE"/>
</dbReference>
<dbReference type="HAMAP" id="MF_00145">
    <property type="entry name" value="Phosphoglyc_kinase"/>
    <property type="match status" value="1"/>
</dbReference>
<comment type="caution">
    <text evidence="16">The sequence shown here is derived from an EMBL/GenBank/DDBJ whole genome shotgun (WGS) entry which is preliminary data.</text>
</comment>
<dbReference type="Gene3D" id="3.40.50.1260">
    <property type="entry name" value="Phosphoglycerate kinase, N-terminal domain"/>
    <property type="match status" value="2"/>
</dbReference>
<dbReference type="FunFam" id="3.40.50.1260:FF:000006">
    <property type="entry name" value="Phosphoglycerate kinase"/>
    <property type="match status" value="1"/>
</dbReference>
<comment type="similarity">
    <text evidence="3 12 15">Belongs to the phosphoglycerate kinase family.</text>
</comment>
<evidence type="ECO:0000256" key="10">
    <source>
        <dbReference type="ARBA" id="ARBA00022840"/>
    </source>
</evidence>
<comment type="subcellular location">
    <subcellularLocation>
        <location evidence="12">Cytoplasm</location>
    </subcellularLocation>
</comment>
<dbReference type="UniPathway" id="UPA00109">
    <property type="reaction ID" value="UER00185"/>
</dbReference>
<feature type="binding site" evidence="12">
    <location>
        <position position="35"/>
    </location>
    <ligand>
        <name>substrate</name>
    </ligand>
</feature>
<dbReference type="SUPFAM" id="SSF53748">
    <property type="entry name" value="Phosphoglycerate kinase"/>
    <property type="match status" value="1"/>
</dbReference>
<dbReference type="PROSITE" id="PS00111">
    <property type="entry name" value="PGLYCERATE_KINASE"/>
    <property type="match status" value="1"/>
</dbReference>
<dbReference type="GO" id="GO:0043531">
    <property type="term" value="F:ADP binding"/>
    <property type="evidence" value="ECO:0007669"/>
    <property type="project" value="TreeGrafter"/>
</dbReference>
<keyword evidence="8 12" id="KW-0547">Nucleotide-binding</keyword>
<evidence type="ECO:0000256" key="1">
    <source>
        <dbReference type="ARBA" id="ARBA00000642"/>
    </source>
</evidence>
<dbReference type="FunFam" id="3.40.50.1260:FF:000003">
    <property type="entry name" value="Phosphoglycerate kinase"/>
    <property type="match status" value="1"/>
</dbReference>
<dbReference type="GO" id="GO:0006096">
    <property type="term" value="P:glycolytic process"/>
    <property type="evidence" value="ECO:0007669"/>
    <property type="project" value="UniProtKB-UniRule"/>
</dbReference>
<sequence length="418" mass="43493">MFLTIDKLNVKGKRVLVRADLNVPSKDGKVTDTTRIDRSAATLTELAAAGAKVIVLTHFGRPKGREEKYSQKLLVEPLAKAVGKPVAWADDCIGPEAEKVIAAMKDGDIALLENVRFHPEEEKNDFGFAKSLSALGDLYVNDAFSTAHRAHASTEGLAHMLPAAAGRLMQAELEALGKALEHPEKPVAAIVGGAKVSTKLELLGNLVSRVDYLIIGGGMANTFLFAEGKQVGKSLCEKEMADTAREILEKAKAAHCHIVLPVDAVVAGEFAENAPSKVVSVDEVPADMMILDAGPASAEAVIDRLGGCKTLVWNGPFGAFEIKPFDAATNAVAQWAAERTKQGKLLTVAGGGDTVSALAKAGVEDKFSYVSTAGGAFLEWLEGKELPGVAALNIMPNKAPSSGGGCGCGSGGGGGGCH</sequence>
<evidence type="ECO:0000313" key="16">
    <source>
        <dbReference type="EMBL" id="RAU20631.1"/>
    </source>
</evidence>
<comment type="caution">
    <text evidence="12">Lacks conserved residue(s) required for the propagation of feature annotation.</text>
</comment>
<keyword evidence="9 12" id="KW-0418">Kinase</keyword>
<dbReference type="GO" id="GO:0004618">
    <property type="term" value="F:phosphoglycerate kinase activity"/>
    <property type="evidence" value="ECO:0007669"/>
    <property type="project" value="UniProtKB-UniRule"/>
</dbReference>
<evidence type="ECO:0000256" key="13">
    <source>
        <dbReference type="PIRSR" id="PIRSR000724-1"/>
    </source>
</evidence>
<gene>
    <name evidence="12 16" type="primary">pgk</name>
    <name evidence="16" type="ORF">CU669_17520</name>
</gene>
<dbReference type="PANTHER" id="PTHR11406">
    <property type="entry name" value="PHOSPHOGLYCERATE KINASE"/>
    <property type="match status" value="1"/>
</dbReference>
<evidence type="ECO:0000256" key="5">
    <source>
        <dbReference type="ARBA" id="ARBA00013061"/>
    </source>
</evidence>
<keyword evidence="11 12" id="KW-0324">Glycolysis</keyword>
<dbReference type="OrthoDB" id="9808460at2"/>
<keyword evidence="17" id="KW-1185">Reference proteome</keyword>
<dbReference type="GO" id="GO:0005829">
    <property type="term" value="C:cytosol"/>
    <property type="evidence" value="ECO:0007669"/>
    <property type="project" value="UniProtKB-ARBA"/>
</dbReference>
<feature type="binding site" evidence="12 13">
    <location>
        <begin position="58"/>
        <end position="61"/>
    </location>
    <ligand>
        <name>substrate</name>
    </ligand>
</feature>
<keyword evidence="12" id="KW-0963">Cytoplasm</keyword>
<reference evidence="16 17" key="1">
    <citation type="submission" date="2017-11" db="EMBL/GenBank/DDBJ databases">
        <title>Draft genome sequence of magnetotactic bacterium Magnetospirillum kuznetsovii LBB-42.</title>
        <authorList>
            <person name="Grouzdev D.S."/>
            <person name="Rysina M.S."/>
            <person name="Baslerov R.V."/>
            <person name="Koziaeva V."/>
        </authorList>
    </citation>
    <scope>NUCLEOTIDE SEQUENCE [LARGE SCALE GENOMIC DNA]</scope>
    <source>
        <strain evidence="16 17">LBB-42</strain>
    </source>
</reference>
<organism evidence="16 17">
    <name type="scientific">Paramagnetospirillum kuznetsovii</name>
    <dbReference type="NCBI Taxonomy" id="2053833"/>
    <lineage>
        <taxon>Bacteria</taxon>
        <taxon>Pseudomonadati</taxon>
        <taxon>Pseudomonadota</taxon>
        <taxon>Alphaproteobacteria</taxon>
        <taxon>Rhodospirillales</taxon>
        <taxon>Magnetospirillaceae</taxon>
        <taxon>Paramagnetospirillum</taxon>
    </lineage>
</organism>
<keyword evidence="10 12" id="KW-0067">ATP-binding</keyword>
<evidence type="ECO:0000256" key="4">
    <source>
        <dbReference type="ARBA" id="ARBA00011245"/>
    </source>
</evidence>
<feature type="binding site" evidence="13">
    <location>
        <position position="35"/>
    </location>
    <ligand>
        <name>(2R)-3-phosphoglycerate</name>
        <dbReference type="ChEBI" id="CHEBI:58272"/>
    </ligand>
</feature>
<feature type="binding site" evidence="12">
    <location>
        <position position="116"/>
    </location>
    <ligand>
        <name>substrate</name>
    </ligand>
</feature>
<evidence type="ECO:0000256" key="9">
    <source>
        <dbReference type="ARBA" id="ARBA00022777"/>
    </source>
</evidence>
<dbReference type="EC" id="2.7.2.3" evidence="5 12"/>
<evidence type="ECO:0000256" key="15">
    <source>
        <dbReference type="RuleBase" id="RU000532"/>
    </source>
</evidence>
<evidence type="ECO:0000256" key="3">
    <source>
        <dbReference type="ARBA" id="ARBA00008982"/>
    </source>
</evidence>
<dbReference type="Proteomes" id="UP000251075">
    <property type="component" value="Unassembled WGS sequence"/>
</dbReference>
<dbReference type="GO" id="GO:0006094">
    <property type="term" value="P:gluconeogenesis"/>
    <property type="evidence" value="ECO:0007669"/>
    <property type="project" value="TreeGrafter"/>
</dbReference>
<feature type="binding site" evidence="12 13">
    <location>
        <begin position="20"/>
        <end position="22"/>
    </location>
    <ligand>
        <name>substrate</name>
    </ligand>
</feature>
<evidence type="ECO:0000256" key="12">
    <source>
        <dbReference type="HAMAP-Rule" id="MF_00145"/>
    </source>
</evidence>
<dbReference type="InterPro" id="IPR015911">
    <property type="entry name" value="Phosphoglycerate_kinase_CS"/>
</dbReference>
<protein>
    <recommendedName>
        <fullName evidence="6 12">Phosphoglycerate kinase</fullName>
        <ecNumber evidence="5 12">2.7.2.3</ecNumber>
    </recommendedName>
</protein>
<feature type="binding site" evidence="13">
    <location>
        <position position="116"/>
    </location>
    <ligand>
        <name>(2R)-3-phosphoglycerate</name>
        <dbReference type="ChEBI" id="CHEBI:58272"/>
    </ligand>
</feature>
<feature type="binding site" evidence="12 14">
    <location>
        <position position="321"/>
    </location>
    <ligand>
        <name>ATP</name>
        <dbReference type="ChEBI" id="CHEBI:30616"/>
    </ligand>
</feature>
<dbReference type="AlphaFoldDB" id="A0A364NU82"/>
<dbReference type="Pfam" id="PF00162">
    <property type="entry name" value="PGK"/>
    <property type="match status" value="1"/>
</dbReference>
<comment type="pathway">
    <text evidence="2 12">Carbohydrate degradation; glycolysis; pyruvate from D-glyceraldehyde 3-phosphate: step 2/5.</text>
</comment>
<name>A0A364NU82_9PROT</name>
<evidence type="ECO:0000256" key="6">
    <source>
        <dbReference type="ARBA" id="ARBA00016471"/>
    </source>
</evidence>
<evidence type="ECO:0000256" key="11">
    <source>
        <dbReference type="ARBA" id="ARBA00023152"/>
    </source>
</evidence>
<evidence type="ECO:0000313" key="17">
    <source>
        <dbReference type="Proteomes" id="UP000251075"/>
    </source>
</evidence>
<proteinExistence type="inferred from homology"/>
<feature type="binding site" evidence="13">
    <location>
        <position position="149"/>
    </location>
    <ligand>
        <name>(2R)-3-phosphoglycerate</name>
        <dbReference type="ChEBI" id="CHEBI:58272"/>
    </ligand>
</feature>
<comment type="subunit">
    <text evidence="4 12">Monomer.</text>
</comment>